<dbReference type="RefSeq" id="WP_162409370.1">
    <property type="nucleotide sequence ID" value="NZ_PDWN01000004.1"/>
</dbReference>
<evidence type="ECO:0000313" key="1">
    <source>
        <dbReference type="EMBL" id="KAF1696008.1"/>
    </source>
</evidence>
<keyword evidence="2" id="KW-1185">Reference proteome</keyword>
<gene>
    <name evidence="1" type="ORF">CSC65_05795</name>
</gene>
<sequence>MTFEQDVSTLRANANPVLLEQIAGYYGPADDIEPWHHLNSLLWPDLSENEDTRRVQIPGALDEYGDELRRYIQRYDDLRARRLDALSNYDIGIAYRVSGPENGLFQALDAIRNHIGRVRAQILWILGEQVRLTPPQLALF</sequence>
<dbReference type="Proteomes" id="UP000788419">
    <property type="component" value="Unassembled WGS sequence"/>
</dbReference>
<evidence type="ECO:0000313" key="2">
    <source>
        <dbReference type="Proteomes" id="UP000788419"/>
    </source>
</evidence>
<proteinExistence type="predicted"/>
<comment type="caution">
    <text evidence="1">The sequence shown here is derived from an EMBL/GenBank/DDBJ whole genome shotgun (WGS) entry which is preliminary data.</text>
</comment>
<accession>A0ABQ6Z9Z8</accession>
<dbReference type="EMBL" id="PDWN01000004">
    <property type="protein sequence ID" value="KAF1696008.1"/>
    <property type="molecule type" value="Genomic_DNA"/>
</dbReference>
<name>A0ABQ6Z9Z8_9GAMM</name>
<reference evidence="1 2" key="1">
    <citation type="submission" date="2017-10" db="EMBL/GenBank/DDBJ databases">
        <title>Whole genome sequencing of members of genus Pseudoxanthomonas.</title>
        <authorList>
            <person name="Kumar S."/>
            <person name="Bansal K."/>
            <person name="Kaur A."/>
            <person name="Patil P."/>
            <person name="Sharma S."/>
            <person name="Patil P.B."/>
        </authorList>
    </citation>
    <scope>NUCLEOTIDE SEQUENCE [LARGE SCALE GENOMIC DNA]</scope>
    <source>
        <strain evidence="1 2">DSM 17801</strain>
    </source>
</reference>
<protein>
    <submittedName>
        <fullName evidence="1">Uncharacterized protein</fullName>
    </submittedName>
</protein>
<organism evidence="1 2">
    <name type="scientific">Pseudoxanthomonas daejeonensis</name>
    <dbReference type="NCBI Taxonomy" id="266062"/>
    <lineage>
        <taxon>Bacteria</taxon>
        <taxon>Pseudomonadati</taxon>
        <taxon>Pseudomonadota</taxon>
        <taxon>Gammaproteobacteria</taxon>
        <taxon>Lysobacterales</taxon>
        <taxon>Lysobacteraceae</taxon>
        <taxon>Pseudoxanthomonas</taxon>
    </lineage>
</organism>